<dbReference type="OrthoDB" id="287565at2"/>
<dbReference type="AlphaFoldDB" id="A0A386HRC6"/>
<dbReference type="EMBL" id="CP032489">
    <property type="protein sequence ID" value="AYD48333.1"/>
    <property type="molecule type" value="Genomic_DNA"/>
</dbReference>
<evidence type="ECO:0000313" key="1">
    <source>
        <dbReference type="EMBL" id="AYD48333.1"/>
    </source>
</evidence>
<dbReference type="Proteomes" id="UP000266118">
    <property type="component" value="Chromosome"/>
</dbReference>
<sequence>MDDRFYKKIHHIKINKTFEKIRIYVTIKASSETIYNALITEVGLSGWWAKQKIARREIRFLNTFTFGTLSIR</sequence>
<evidence type="ECO:0000313" key="2">
    <source>
        <dbReference type="Proteomes" id="UP000266118"/>
    </source>
</evidence>
<gene>
    <name evidence="1" type="ORF">D6B99_12425</name>
</gene>
<dbReference type="KEGG" id="ark:D6B99_12425"/>
<keyword evidence="2" id="KW-1185">Reference proteome</keyword>
<accession>A0A386HRC6</accession>
<proteinExistence type="predicted"/>
<organism evidence="1 2">
    <name type="scientific">Arachidicoccus soli</name>
    <dbReference type="NCBI Taxonomy" id="2341117"/>
    <lineage>
        <taxon>Bacteria</taxon>
        <taxon>Pseudomonadati</taxon>
        <taxon>Bacteroidota</taxon>
        <taxon>Chitinophagia</taxon>
        <taxon>Chitinophagales</taxon>
        <taxon>Chitinophagaceae</taxon>
        <taxon>Arachidicoccus</taxon>
    </lineage>
</organism>
<name>A0A386HRC6_9BACT</name>
<protein>
    <submittedName>
        <fullName evidence="1">Uncharacterized protein</fullName>
    </submittedName>
</protein>
<reference evidence="1 2" key="1">
    <citation type="submission" date="2018-09" db="EMBL/GenBank/DDBJ databases">
        <title>Arachidicoccus sp. nov., a bacterium isolated from soil.</title>
        <authorList>
            <person name="Weon H.-Y."/>
            <person name="Kwon S.-W."/>
            <person name="Lee S.A."/>
        </authorList>
    </citation>
    <scope>NUCLEOTIDE SEQUENCE [LARGE SCALE GENOMIC DNA]</scope>
    <source>
        <strain evidence="1 2">KIS59-12</strain>
    </source>
</reference>